<keyword evidence="1" id="KW-0812">Transmembrane</keyword>
<proteinExistence type="predicted"/>
<feature type="transmembrane region" description="Helical" evidence="1">
    <location>
        <begin position="25"/>
        <end position="46"/>
    </location>
</feature>
<sequence length="186" mass="20500">MAGTYLFYPEAIDPNPKNPRRIPRAALGAAGAVTLVATYFLFAMIPLENSFISTLRKVTGLVTLLLKCVFSSLAQKFFDKYQFLNVLTATDPRKIGAIFDMVVAAPAFFCVFYHFQELSEKTASRDRTFAIMEGTSRMMVVFSQVSYTVAVNTPDPVDKVVAASSMSACHVVTAALEFTCSAMMWD</sequence>
<comment type="caution">
    <text evidence="2">The sequence shown here is derived from an EMBL/GenBank/DDBJ whole genome shotgun (WGS) entry which is preliminary data.</text>
</comment>
<dbReference type="AlphaFoldDB" id="A0A420SS56"/>
<gene>
    <name evidence="2" type="ORF">BFJ72_g10676</name>
</gene>
<accession>A0A420SS56</accession>
<evidence type="ECO:0000313" key="2">
    <source>
        <dbReference type="EMBL" id="RKL32095.1"/>
    </source>
</evidence>
<keyword evidence="1" id="KW-1133">Transmembrane helix</keyword>
<name>A0A420SS56_GIBIN</name>
<feature type="transmembrane region" description="Helical" evidence="1">
    <location>
        <begin position="95"/>
        <end position="115"/>
    </location>
</feature>
<dbReference type="Proteomes" id="UP000283569">
    <property type="component" value="Unassembled WGS sequence"/>
</dbReference>
<protein>
    <submittedName>
        <fullName evidence="2">Uncharacterized protein</fullName>
    </submittedName>
</protein>
<evidence type="ECO:0000256" key="1">
    <source>
        <dbReference type="SAM" id="Phobius"/>
    </source>
</evidence>
<keyword evidence="1" id="KW-0472">Membrane</keyword>
<evidence type="ECO:0000313" key="3">
    <source>
        <dbReference type="Proteomes" id="UP000283569"/>
    </source>
</evidence>
<reference evidence="2 3" key="1">
    <citation type="journal article" date="2018" name="Sci. Rep.">
        <title>Characterisation of pathogen-specific regions and novel effector candidates in Fusarium oxysporum f. sp. cepae.</title>
        <authorList>
            <person name="Armitage A.D."/>
            <person name="Taylor A."/>
            <person name="Sobczyk M.K."/>
            <person name="Baxter L."/>
            <person name="Greenfield B.P."/>
            <person name="Bates H.J."/>
            <person name="Wilson F."/>
            <person name="Jackson A.C."/>
            <person name="Ott S."/>
            <person name="Harrison R.J."/>
            <person name="Clarkson J.P."/>
        </authorList>
    </citation>
    <scope>NUCLEOTIDE SEQUENCE [LARGE SCALE GENOMIC DNA]</scope>
    <source>
        <strain evidence="2 3">Fp_A8</strain>
    </source>
</reference>
<organism evidence="2 3">
    <name type="scientific">Gibberella intermedia</name>
    <name type="common">Bulb rot disease fungus</name>
    <name type="synonym">Fusarium proliferatum</name>
    <dbReference type="NCBI Taxonomy" id="948311"/>
    <lineage>
        <taxon>Eukaryota</taxon>
        <taxon>Fungi</taxon>
        <taxon>Dikarya</taxon>
        <taxon>Ascomycota</taxon>
        <taxon>Pezizomycotina</taxon>
        <taxon>Sordariomycetes</taxon>
        <taxon>Hypocreomycetidae</taxon>
        <taxon>Hypocreales</taxon>
        <taxon>Nectriaceae</taxon>
        <taxon>Fusarium</taxon>
        <taxon>Fusarium fujikuroi species complex</taxon>
    </lineage>
</organism>
<dbReference type="EMBL" id="MRDB01000045">
    <property type="protein sequence ID" value="RKL32095.1"/>
    <property type="molecule type" value="Genomic_DNA"/>
</dbReference>